<dbReference type="InterPro" id="IPR007120">
    <property type="entry name" value="DNA-dir_RNAP_su2_dom"/>
</dbReference>
<dbReference type="Gene3D" id="3.90.1100.10">
    <property type="match status" value="2"/>
</dbReference>
<name>A0A023HHX1_9EUGL</name>
<dbReference type="InterPro" id="IPR037033">
    <property type="entry name" value="DNA-dir_RNAP_su2_hyb_sf"/>
</dbReference>
<keyword evidence="5 7" id="KW-0804">Transcription</keyword>
<dbReference type="GO" id="GO:0006351">
    <property type="term" value="P:DNA-templated transcription"/>
    <property type="evidence" value="ECO:0007669"/>
    <property type="project" value="InterPro"/>
</dbReference>
<dbReference type="GeneID" id="19522636"/>
<comment type="similarity">
    <text evidence="1 6">Belongs to the RNA polymerase beta chain family.</text>
</comment>
<evidence type="ECO:0000256" key="2">
    <source>
        <dbReference type="ARBA" id="ARBA00022478"/>
    </source>
</evidence>
<evidence type="ECO:0000256" key="6">
    <source>
        <dbReference type="RuleBase" id="RU000434"/>
    </source>
</evidence>
<dbReference type="Pfam" id="PF04560">
    <property type="entry name" value="RNA_pol_Rpb2_7"/>
    <property type="match status" value="1"/>
</dbReference>
<dbReference type="SUPFAM" id="SSF64484">
    <property type="entry name" value="beta and beta-prime subunits of DNA dependent RNA-polymerase"/>
    <property type="match status" value="1"/>
</dbReference>
<accession>A0A023HHX1</accession>
<dbReference type="EC" id="2.7.7.6" evidence="7"/>
<dbReference type="EMBL" id="KC684276">
    <property type="protein sequence ID" value="AGL12035.1"/>
    <property type="molecule type" value="Genomic_DNA"/>
</dbReference>
<dbReference type="Pfam" id="PF00562">
    <property type="entry name" value="RNA_pol_Rpb2_6"/>
    <property type="match status" value="1"/>
</dbReference>
<dbReference type="RefSeq" id="YP_009032769.1">
    <property type="nucleotide sequence ID" value="NC_024154.1"/>
</dbReference>
<evidence type="ECO:0000256" key="7">
    <source>
        <dbReference type="RuleBase" id="RU363031"/>
    </source>
</evidence>
<dbReference type="InterPro" id="IPR007641">
    <property type="entry name" value="RNA_pol_Rpb2_7"/>
</dbReference>
<dbReference type="GO" id="GO:0003677">
    <property type="term" value="F:DNA binding"/>
    <property type="evidence" value="ECO:0007669"/>
    <property type="project" value="InterPro"/>
</dbReference>
<dbReference type="PANTHER" id="PTHR20856">
    <property type="entry name" value="DNA-DIRECTED RNA POLYMERASE I SUBUNIT 2"/>
    <property type="match status" value="1"/>
</dbReference>
<dbReference type="InterPro" id="IPR007645">
    <property type="entry name" value="RNA_pol_Rpb2_3"/>
</dbReference>
<feature type="domain" description="RNA polymerase Rpb2" evidence="10">
    <location>
        <begin position="366"/>
        <end position="436"/>
    </location>
</feature>
<dbReference type="PROSITE" id="PS01166">
    <property type="entry name" value="RNA_POL_BETA"/>
    <property type="match status" value="1"/>
</dbReference>
<dbReference type="GO" id="GO:0000428">
    <property type="term" value="C:DNA-directed RNA polymerase complex"/>
    <property type="evidence" value="ECO:0007669"/>
    <property type="project" value="UniProtKB-KW"/>
</dbReference>
<feature type="domain" description="RNA polymerase Rpb2" evidence="9">
    <location>
        <begin position="941"/>
        <end position="1015"/>
    </location>
</feature>
<comment type="function">
    <text evidence="7">DNA-dependent RNA polymerase catalyzes the transcription of DNA into RNA using the four ribonucleoside triphosphates as substrates.</text>
</comment>
<dbReference type="Gene3D" id="3.90.1800.10">
    <property type="entry name" value="RNA polymerase alpha subunit dimerisation domain"/>
    <property type="match status" value="1"/>
</dbReference>
<keyword evidence="11" id="KW-0934">Plastid</keyword>
<feature type="domain" description="DNA-directed RNA polymerase subunit 2 hybrid-binding" evidence="8">
    <location>
        <begin position="574"/>
        <end position="939"/>
    </location>
</feature>
<evidence type="ECO:0000259" key="9">
    <source>
        <dbReference type="Pfam" id="PF04560"/>
    </source>
</evidence>
<evidence type="ECO:0000259" key="10">
    <source>
        <dbReference type="Pfam" id="PF04565"/>
    </source>
</evidence>
<dbReference type="Pfam" id="PF04565">
    <property type="entry name" value="RNA_pol_Rpb2_3"/>
    <property type="match status" value="1"/>
</dbReference>
<gene>
    <name evidence="11" type="primary">rpoB</name>
</gene>
<dbReference type="InterPro" id="IPR014724">
    <property type="entry name" value="RNA_pol_RPB2_OB-fold"/>
</dbReference>
<dbReference type="GO" id="GO:0003899">
    <property type="term" value="F:DNA-directed RNA polymerase activity"/>
    <property type="evidence" value="ECO:0007669"/>
    <property type="project" value="UniProtKB-EC"/>
</dbReference>
<dbReference type="CDD" id="cd00653">
    <property type="entry name" value="RNA_pol_B_RPB2"/>
    <property type="match status" value="1"/>
</dbReference>
<dbReference type="Gene3D" id="3.90.1110.10">
    <property type="entry name" value="RNA polymerase Rpb2, domain 2"/>
    <property type="match status" value="1"/>
</dbReference>
<comment type="catalytic activity">
    <reaction evidence="7">
        <text>RNA(n) + a ribonucleoside 5'-triphosphate = RNA(n+1) + diphosphate</text>
        <dbReference type="Rhea" id="RHEA:21248"/>
        <dbReference type="Rhea" id="RHEA-COMP:14527"/>
        <dbReference type="Rhea" id="RHEA-COMP:17342"/>
        <dbReference type="ChEBI" id="CHEBI:33019"/>
        <dbReference type="ChEBI" id="CHEBI:61557"/>
        <dbReference type="ChEBI" id="CHEBI:140395"/>
        <dbReference type="EC" id="2.7.7.6"/>
    </reaction>
</comment>
<proteinExistence type="inferred from homology"/>
<keyword evidence="3 7" id="KW-0808">Transferase</keyword>
<geneLocation type="chloroplast" evidence="11"/>
<dbReference type="Gene3D" id="2.40.270.10">
    <property type="entry name" value="DNA-directed RNA polymerase, subunit 2, domain 6"/>
    <property type="match status" value="1"/>
</dbReference>
<dbReference type="Gene3D" id="2.40.50.150">
    <property type="match status" value="1"/>
</dbReference>
<organism evidence="11">
    <name type="scientific">Euglenaformis proxima</name>
    <dbReference type="NCBI Taxonomy" id="299110"/>
    <lineage>
        <taxon>Eukaryota</taxon>
        <taxon>Discoba</taxon>
        <taxon>Euglenozoa</taxon>
        <taxon>Euglenida</taxon>
        <taxon>Spirocuta</taxon>
        <taxon>Euglenophyceae</taxon>
        <taxon>Euglenales</taxon>
        <taxon>Euglenaceae</taxon>
        <taxon>Euglenaformis</taxon>
    </lineage>
</organism>
<dbReference type="AlphaFoldDB" id="A0A023HHX1"/>
<evidence type="ECO:0000313" key="11">
    <source>
        <dbReference type="EMBL" id="AGL12035.1"/>
    </source>
</evidence>
<dbReference type="GO" id="GO:0032549">
    <property type="term" value="F:ribonucleoside binding"/>
    <property type="evidence" value="ECO:0007669"/>
    <property type="project" value="InterPro"/>
</dbReference>
<evidence type="ECO:0000256" key="1">
    <source>
        <dbReference type="ARBA" id="ARBA00006835"/>
    </source>
</evidence>
<keyword evidence="4 7" id="KW-0548">Nucleotidyltransferase</keyword>
<evidence type="ECO:0000256" key="4">
    <source>
        <dbReference type="ARBA" id="ARBA00022695"/>
    </source>
</evidence>
<evidence type="ECO:0000256" key="3">
    <source>
        <dbReference type="ARBA" id="ARBA00022679"/>
    </source>
</evidence>
<protein>
    <recommendedName>
        <fullName evidence="7">DNA-directed RNA polymerase subunit beta</fullName>
        <ecNumber evidence="7">2.7.7.6</ecNumber>
    </recommendedName>
</protein>
<dbReference type="InterPro" id="IPR015712">
    <property type="entry name" value="DNA-dir_RNA_pol_su2"/>
</dbReference>
<evidence type="ECO:0000256" key="5">
    <source>
        <dbReference type="ARBA" id="ARBA00023163"/>
    </source>
</evidence>
<reference evidence="11" key="1">
    <citation type="journal article" date="2014" name="Phycologia">
        <title>Characterization of Euglenaformis gen. nov. and the chloroplast genome of Euglenaformis [Euglena] proxima (Euglenophyta).</title>
        <authorList>
            <person name="Bennett M.S."/>
            <person name="Wiegert K.E."/>
            <person name="Triemer R.E."/>
        </authorList>
    </citation>
    <scope>NUCLEOTIDE SEQUENCE</scope>
    <source>
        <strain evidence="11">SAG 1224-11a</strain>
    </source>
</reference>
<dbReference type="InterPro" id="IPR007121">
    <property type="entry name" value="RNA_pol_bsu_CS"/>
</dbReference>
<keyword evidence="2 7" id="KW-0240">DNA-directed RNA polymerase</keyword>
<dbReference type="Gene3D" id="2.40.50.100">
    <property type="match status" value="1"/>
</dbReference>
<dbReference type="InterPro" id="IPR037034">
    <property type="entry name" value="RNA_pol_Rpb2_2_sf"/>
</dbReference>
<evidence type="ECO:0000259" key="8">
    <source>
        <dbReference type="Pfam" id="PF00562"/>
    </source>
</evidence>
<keyword evidence="11" id="KW-0150">Chloroplast</keyword>
<comment type="subunit">
    <text evidence="7">In plastids the minimal PEP RNA polymerase catalytic core is composed of four subunits: alpha, beta, beta', and beta''. When a (nuclear-encoded) sigma factor is associated with the core the holoenzyme is formed, which can initiate transcription.</text>
</comment>
<sequence length="1024" mass="117468">MIKFVSNLLNIQTESFKIFMKEGLKEELKNFSKIRSYDFDITFNAYKLQYKKPRTSLETCLLKNKTFSVNIICPMKVSYKGYPIIRNKKIVIGQIPLLTEKGTFVINGKVRVIISQIIRSPGVYLEEEKSDSSVVLTVIPDRGSWLTIKLTLRDSLYTKFFVIKKRLPILLLVQAMGVSIKKFLISLGSGTISFFPFFVSNNLDYFVRNSILIFSKMFLTSSNLKSVRQFIYMNLLFSSSYHLSLSGRKSLNKKLFNSFFRDQSLVLTPEDVMGSIFYLLKKGRIEKFLTERDSLENKKVRSNGELLRNKIRVLLGQLKMHINENVLVLVKRLENDSLRQKNIIFFNEKFFINLLRNFFTINQLSQILSDMNPLAEVTHKRKIAAFSIIERGSSKSPMGVEIREIHPSHYSRICPIETAEGKNAGLVLSLSKNARVNKSGFVESPFYLRPFKFIRTSYDHIVSVAASSIPFLGYNDANRVLMGSNMQRQSLSLLEQEKSIVRTDILKKVAKYGQLSILTEQSCYVRYVSSTKIIVSKLFPARKSLLNINYSIKKKLRKQFHSINKLKRKKVTYSKTYFLKKYRKSNDNVLLFQKPFVRLNSWQRKKVLLAGSSSIIGGSLALGRNLLVAYMGWEGYNFEDAIVISKRLVLEDIFTSLHVKKYKTYLIKDKTIEEKLTRNISQIKIQSIKTLKKNGIIRIGTTVRNDFLLVGKIKILNLKSLNLRVIKSLLKDLNMNDVSLRVLKNNGGVVTDVHCLKTKNLLSIIIFVTEKRRIKIGDKISGRHGNKGIVSKILPLEDMPYLEDGTIVDVLLNPLGIPSRMNLGQIFESMLGLLGKNLCENYQIPLFSGNQEVKLLSRFICYKSYQLKVITNKHWLCNPDDIGKSYLFDGKTGRRFIVPVAIGYSYMLKLMHMGEDKVHARSIGPYSSILNQPLKGKSKQGGQRIGEMEVWALEGFGAAYFLQELFTVKSDDLKTRSQLLNTILKDKVLPVSRFPESFKVLVLELQSLCLDLKLYKYSSYSSFF</sequence>